<dbReference type="Gene3D" id="1.20.120.1240">
    <property type="entry name" value="Dynamin, middle domain"/>
    <property type="match status" value="1"/>
</dbReference>
<dbReference type="InterPro" id="IPR001401">
    <property type="entry name" value="Dynamin_GTPase"/>
</dbReference>
<gene>
    <name evidence="6" type="ORF">RUM44_012680</name>
</gene>
<evidence type="ECO:0000256" key="2">
    <source>
        <dbReference type="ARBA" id="ARBA00023134"/>
    </source>
</evidence>
<keyword evidence="1" id="KW-0547">Nucleotide-binding</keyword>
<feature type="domain" description="GED" evidence="4">
    <location>
        <begin position="608"/>
        <end position="699"/>
    </location>
</feature>
<evidence type="ECO:0000313" key="7">
    <source>
        <dbReference type="Proteomes" id="UP001359485"/>
    </source>
</evidence>
<dbReference type="EMBL" id="JAWJWF010000001">
    <property type="protein sequence ID" value="KAK6640981.1"/>
    <property type="molecule type" value="Genomic_DNA"/>
</dbReference>
<reference evidence="6 7" key="1">
    <citation type="submission" date="2023-09" db="EMBL/GenBank/DDBJ databases">
        <title>Genomes of two closely related lineages of the louse Polyplax serrata with different host specificities.</title>
        <authorList>
            <person name="Martinu J."/>
            <person name="Tarabai H."/>
            <person name="Stefka J."/>
            <person name="Hypsa V."/>
        </authorList>
    </citation>
    <scope>NUCLEOTIDE SEQUENCE [LARGE SCALE GENOMIC DNA]</scope>
    <source>
        <strain evidence="6">98ZLc_SE</strain>
    </source>
</reference>
<dbReference type="Proteomes" id="UP001359485">
    <property type="component" value="Unassembled WGS sequence"/>
</dbReference>
<evidence type="ECO:0000313" key="6">
    <source>
        <dbReference type="EMBL" id="KAK6640981.1"/>
    </source>
</evidence>
<evidence type="ECO:0000259" key="4">
    <source>
        <dbReference type="PROSITE" id="PS51388"/>
    </source>
</evidence>
<feature type="region of interest" description="Disordered" evidence="3">
    <location>
        <begin position="572"/>
        <end position="594"/>
    </location>
</feature>
<dbReference type="InterPro" id="IPR022812">
    <property type="entry name" value="Dynamin"/>
</dbReference>
<dbReference type="PANTHER" id="PTHR11566">
    <property type="entry name" value="DYNAMIN"/>
    <property type="match status" value="1"/>
</dbReference>
<dbReference type="SMART" id="SM00053">
    <property type="entry name" value="DYNc"/>
    <property type="match status" value="1"/>
</dbReference>
<evidence type="ECO:0000256" key="1">
    <source>
        <dbReference type="ARBA" id="ARBA00022741"/>
    </source>
</evidence>
<dbReference type="InterPro" id="IPR045063">
    <property type="entry name" value="Dynamin_N"/>
</dbReference>
<dbReference type="PRINTS" id="PR00195">
    <property type="entry name" value="DYNAMIN"/>
</dbReference>
<dbReference type="InterPro" id="IPR000375">
    <property type="entry name" value="Dynamin_stalk"/>
</dbReference>
<keyword evidence="2" id="KW-0342">GTP-binding</keyword>
<dbReference type="Pfam" id="PF02212">
    <property type="entry name" value="GED"/>
    <property type="match status" value="1"/>
</dbReference>
<dbReference type="Pfam" id="PF01031">
    <property type="entry name" value="Dynamin_M"/>
    <property type="match status" value="1"/>
</dbReference>
<evidence type="ECO:0000259" key="5">
    <source>
        <dbReference type="PROSITE" id="PS51718"/>
    </source>
</evidence>
<evidence type="ECO:0008006" key="8">
    <source>
        <dbReference type="Google" id="ProtNLM"/>
    </source>
</evidence>
<name>A0ABR1BBZ5_POLSC</name>
<dbReference type="PROSITE" id="PS51388">
    <property type="entry name" value="GED"/>
    <property type="match status" value="1"/>
</dbReference>
<dbReference type="PANTHER" id="PTHR11566:SF21">
    <property type="entry name" value="DYNAMIN RELATED PROTEIN 1, ISOFORM A"/>
    <property type="match status" value="1"/>
</dbReference>
<dbReference type="Pfam" id="PF00350">
    <property type="entry name" value="Dynamin_N"/>
    <property type="match status" value="1"/>
</dbReference>
<dbReference type="PROSITE" id="PS51718">
    <property type="entry name" value="G_DYNAMIN_2"/>
    <property type="match status" value="1"/>
</dbReference>
<feature type="domain" description="Dynamin-type G" evidence="5">
    <location>
        <begin position="22"/>
        <end position="293"/>
    </location>
</feature>
<keyword evidence="7" id="KW-1185">Reference proteome</keyword>
<comment type="caution">
    <text evidence="6">The sequence shown here is derived from an EMBL/GenBank/DDBJ whole genome shotgun (WGS) entry which is preliminary data.</text>
</comment>
<dbReference type="CDD" id="cd08771">
    <property type="entry name" value="DLP_1"/>
    <property type="match status" value="1"/>
</dbReference>
<evidence type="ECO:0000256" key="3">
    <source>
        <dbReference type="SAM" id="MobiDB-lite"/>
    </source>
</evidence>
<dbReference type="SUPFAM" id="SSF52540">
    <property type="entry name" value="P-loop containing nucleoside triphosphate hydrolases"/>
    <property type="match status" value="1"/>
</dbReference>
<organism evidence="6 7">
    <name type="scientific">Polyplax serrata</name>
    <name type="common">Common mouse louse</name>
    <dbReference type="NCBI Taxonomy" id="468196"/>
    <lineage>
        <taxon>Eukaryota</taxon>
        <taxon>Metazoa</taxon>
        <taxon>Ecdysozoa</taxon>
        <taxon>Arthropoda</taxon>
        <taxon>Hexapoda</taxon>
        <taxon>Insecta</taxon>
        <taxon>Pterygota</taxon>
        <taxon>Neoptera</taxon>
        <taxon>Paraneoptera</taxon>
        <taxon>Psocodea</taxon>
        <taxon>Troctomorpha</taxon>
        <taxon>Phthiraptera</taxon>
        <taxon>Anoplura</taxon>
        <taxon>Polyplacidae</taxon>
        <taxon>Polyplax</taxon>
    </lineage>
</organism>
<proteinExistence type="predicted"/>
<protein>
    <recommendedName>
        <fullName evidence="8">Dynamin GTPase</fullName>
    </recommendedName>
</protein>
<dbReference type="InterPro" id="IPR030381">
    <property type="entry name" value="G_DYNAMIN_dom"/>
</dbReference>
<accession>A0ABR1BBZ5</accession>
<dbReference type="Gene3D" id="3.40.50.300">
    <property type="entry name" value="P-loop containing nucleotide triphosphate hydrolases"/>
    <property type="match status" value="1"/>
</dbReference>
<feature type="compositionally biased region" description="Polar residues" evidence="3">
    <location>
        <begin position="575"/>
        <end position="594"/>
    </location>
</feature>
<dbReference type="InterPro" id="IPR003130">
    <property type="entry name" value="GED"/>
</dbReference>
<dbReference type="SMART" id="SM00302">
    <property type="entry name" value="GED"/>
    <property type="match status" value="1"/>
</dbReference>
<dbReference type="InterPro" id="IPR027417">
    <property type="entry name" value="P-loop_NTPase"/>
</dbReference>
<dbReference type="InterPro" id="IPR020850">
    <property type="entry name" value="GED_dom"/>
</dbReference>
<sequence length="699" mass="78452">MESLIPVVNKLQNVFNTVGSETLLLPQIVVVGTQSSGKSSVLESLVGKSFLPKGVGIITRQPLVLQLINIPQDEKTLVEEFGVFQHKKNVIFKDFEEIRTEIEAETKSKAGNNKGICEDPIFLSIYSKQVVNLTLIDLPGLTKVPVGNQPYDIEMRIRKLVLKYICNPNSIILAVIPANTDMATSESLQMARECDPEGSRTVAVVTKLDLMDSGTDASDILSGRIIPVRLGIIGVVNRSQKDTVQNKPISSSIEDEAAYLQKHYPNICHRHGSRYLAETLNKILIYHIRKCLPDLKQRIASIKAQTIATLGMYGDDVIDNSKTLLHAITKFCTAYCASLDGTSREIETSELSGGARICYIFHETFGKTLENIKPLIGLSKYDILTAMRNASGTRPALFVPEVCFETLVKKQISLLLEPSLKCVELIHEEMQQILQQAGNEIHQEMIRFPKLFEKILTIASDIIRKRIPQTIVMVENILSLELAYINTMHPEFTRGADLSYMLNSELPEPEVQGGRQGKKQICSISPQVPNTSQAKLNLQVSQGWFSSFLPSNQLTGKRDANGKTPYVIMNPPKPQESNASQPEVFSMPSGSNQTLNRRRFTERDNRECKVIEKLVTNYFGIVRKSVQDLVPKAIMYCLVNFVKDNIQRELVEVLYKSEKDENLLQEPENISIFREQQKFMLKSLEDAEGIINDIRDVLL</sequence>